<keyword evidence="10 12" id="KW-0012">Acyltransferase</keyword>
<comment type="domain">
    <text evidence="12">The N-terminal region seems to be important for proper quaternary structure. The C-terminal region contains the substrate-binding site.</text>
</comment>
<keyword evidence="8 12" id="KW-0963">Cytoplasm</keyword>
<dbReference type="UniPathway" id="UPA00340">
    <property type="reaction ID" value="UER00459"/>
</dbReference>
<dbReference type="Proteomes" id="UP000191680">
    <property type="component" value="Unassembled WGS sequence"/>
</dbReference>
<dbReference type="Pfam" id="PF13500">
    <property type="entry name" value="AAA_26"/>
    <property type="match status" value="1"/>
</dbReference>
<comment type="similarity">
    <text evidence="3 12">In the C-terminal section; belongs to the phosphate acetyltransferase and butyryltransferase family.</text>
</comment>
<comment type="function">
    <text evidence="12">Involved in acetate metabolism.</text>
</comment>
<dbReference type="PIRSF" id="PIRSF006107">
    <property type="entry name" value="PhpActrans_proteobac"/>
    <property type="match status" value="1"/>
</dbReference>
<dbReference type="SUPFAM" id="SSF53659">
    <property type="entry name" value="Isocitrate/Isopropylmalate dehydrogenase-like"/>
    <property type="match status" value="1"/>
</dbReference>
<protein>
    <recommendedName>
        <fullName evidence="7 12">Phosphate acetyltransferase</fullName>
        <ecNumber evidence="6 12">2.3.1.8</ecNumber>
    </recommendedName>
    <alternativeName>
        <fullName evidence="11 12">Phosphotransacetylase</fullName>
    </alternativeName>
</protein>
<dbReference type="InterPro" id="IPR002505">
    <property type="entry name" value="PTA_PTB"/>
</dbReference>
<comment type="subunit">
    <text evidence="5">Homohexamer.</text>
</comment>
<evidence type="ECO:0000256" key="9">
    <source>
        <dbReference type="ARBA" id="ARBA00022679"/>
    </source>
</evidence>
<dbReference type="InterPro" id="IPR050500">
    <property type="entry name" value="Phos_Acetyltrans/Butyryltrans"/>
</dbReference>
<accession>A0A1V6LUA2</accession>
<evidence type="ECO:0000259" key="14">
    <source>
        <dbReference type="Pfam" id="PF07085"/>
    </source>
</evidence>
<comment type="pathway">
    <text evidence="2 12">Metabolic intermediate biosynthesis; acetyl-CoA biosynthesis; acetyl-CoA from acetate: step 2/2.</text>
</comment>
<evidence type="ECO:0000256" key="1">
    <source>
        <dbReference type="ARBA" id="ARBA00004496"/>
    </source>
</evidence>
<dbReference type="OrthoDB" id="9805787at2"/>
<evidence type="ECO:0000256" key="3">
    <source>
        <dbReference type="ARBA" id="ARBA00008756"/>
    </source>
</evidence>
<dbReference type="FunFam" id="3.40.50.10750:FF:000001">
    <property type="entry name" value="Phosphate acetyltransferase"/>
    <property type="match status" value="1"/>
</dbReference>
<dbReference type="EMBL" id="MTBC01000002">
    <property type="protein sequence ID" value="OQD43719.1"/>
    <property type="molecule type" value="Genomic_DNA"/>
</dbReference>
<dbReference type="Pfam" id="PF01515">
    <property type="entry name" value="PTA_PTB"/>
    <property type="match status" value="1"/>
</dbReference>
<dbReference type="GO" id="GO:0005737">
    <property type="term" value="C:cytoplasm"/>
    <property type="evidence" value="ECO:0007669"/>
    <property type="project" value="UniProtKB-SubCell"/>
</dbReference>
<evidence type="ECO:0000256" key="12">
    <source>
        <dbReference type="PIRNR" id="PIRNR006107"/>
    </source>
</evidence>
<dbReference type="InterPro" id="IPR004614">
    <property type="entry name" value="P_AcTrfase"/>
</dbReference>
<dbReference type="InterPro" id="IPR016475">
    <property type="entry name" value="P-Actrans_bac"/>
</dbReference>
<dbReference type="GO" id="GO:0008959">
    <property type="term" value="F:phosphate acetyltransferase activity"/>
    <property type="evidence" value="ECO:0007669"/>
    <property type="project" value="UniProtKB-EC"/>
</dbReference>
<dbReference type="NCBIfam" id="TIGR00651">
    <property type="entry name" value="pta"/>
    <property type="match status" value="1"/>
</dbReference>
<keyword evidence="9 12" id="KW-0808">Transferase</keyword>
<dbReference type="Gene3D" id="3.40.50.10750">
    <property type="entry name" value="Isocitrate/Isopropylmalate dehydrogenase-like"/>
    <property type="match status" value="1"/>
</dbReference>
<evidence type="ECO:0000256" key="6">
    <source>
        <dbReference type="ARBA" id="ARBA00012707"/>
    </source>
</evidence>
<evidence type="ECO:0000256" key="11">
    <source>
        <dbReference type="ARBA" id="ARBA00031108"/>
    </source>
</evidence>
<dbReference type="SUPFAM" id="SSF75138">
    <property type="entry name" value="HprK N-terminal domain-like"/>
    <property type="match status" value="1"/>
</dbReference>
<dbReference type="SUPFAM" id="SSF52540">
    <property type="entry name" value="P-loop containing nucleoside triphosphate hydrolases"/>
    <property type="match status" value="1"/>
</dbReference>
<dbReference type="NCBIfam" id="NF004167">
    <property type="entry name" value="PRK05632.1"/>
    <property type="match status" value="1"/>
</dbReference>
<dbReference type="Gene3D" id="3.40.1390.20">
    <property type="entry name" value="HprK N-terminal domain-like"/>
    <property type="match status" value="1"/>
</dbReference>
<evidence type="ECO:0000259" key="13">
    <source>
        <dbReference type="Pfam" id="PF01515"/>
    </source>
</evidence>
<name>A0A1V6LUA2_9FLAO</name>
<dbReference type="PANTHER" id="PTHR43356">
    <property type="entry name" value="PHOSPHATE ACETYLTRANSFERASE"/>
    <property type="match status" value="1"/>
</dbReference>
<dbReference type="PANTHER" id="PTHR43356:SF3">
    <property type="entry name" value="PHOSPHATE ACETYLTRANSFERASE"/>
    <property type="match status" value="1"/>
</dbReference>
<comment type="subcellular location">
    <subcellularLocation>
        <location evidence="1 12">Cytoplasm</location>
    </subcellularLocation>
</comment>
<dbReference type="EC" id="2.3.1.8" evidence="6 12"/>
<dbReference type="RefSeq" id="WP_080318127.1">
    <property type="nucleotide sequence ID" value="NZ_MTBC01000002.1"/>
</dbReference>
<reference evidence="15 16" key="1">
    <citation type="submission" date="2016-12" db="EMBL/GenBank/DDBJ databases">
        <authorList>
            <person name="Song W.-J."/>
            <person name="Kurnit D.M."/>
        </authorList>
    </citation>
    <scope>NUCLEOTIDE SEQUENCE [LARGE SCALE GENOMIC DNA]</scope>
    <source>
        <strain evidence="15 16">HSG9</strain>
    </source>
</reference>
<evidence type="ECO:0000313" key="16">
    <source>
        <dbReference type="Proteomes" id="UP000191680"/>
    </source>
</evidence>
<dbReference type="GO" id="GO:0006085">
    <property type="term" value="P:acetyl-CoA biosynthetic process"/>
    <property type="evidence" value="ECO:0007669"/>
    <property type="project" value="UniProtKB-UniPathway"/>
</dbReference>
<evidence type="ECO:0000256" key="2">
    <source>
        <dbReference type="ARBA" id="ARBA00004989"/>
    </source>
</evidence>
<dbReference type="InterPro" id="IPR028979">
    <property type="entry name" value="Ser_kin/Pase_Hpr-like_N_sf"/>
</dbReference>
<organism evidence="15 16">
    <name type="scientific">Croceivirga radicis</name>
    <dbReference type="NCBI Taxonomy" id="1929488"/>
    <lineage>
        <taxon>Bacteria</taxon>
        <taxon>Pseudomonadati</taxon>
        <taxon>Bacteroidota</taxon>
        <taxon>Flavobacteriia</taxon>
        <taxon>Flavobacteriales</taxon>
        <taxon>Flavobacteriaceae</taxon>
        <taxon>Croceivirga</taxon>
    </lineage>
</organism>
<comment type="catalytic activity">
    <reaction evidence="12">
        <text>acetyl-CoA + phosphate = acetyl phosphate + CoA</text>
        <dbReference type="Rhea" id="RHEA:19521"/>
        <dbReference type="ChEBI" id="CHEBI:22191"/>
        <dbReference type="ChEBI" id="CHEBI:43474"/>
        <dbReference type="ChEBI" id="CHEBI:57287"/>
        <dbReference type="ChEBI" id="CHEBI:57288"/>
        <dbReference type="EC" id="2.3.1.8"/>
    </reaction>
</comment>
<dbReference type="Gene3D" id="3.40.50.300">
    <property type="entry name" value="P-loop containing nucleotide triphosphate hydrolases"/>
    <property type="match status" value="1"/>
</dbReference>
<dbReference type="InterPro" id="IPR042113">
    <property type="entry name" value="P_AcTrfase_dom1"/>
</dbReference>
<evidence type="ECO:0000256" key="8">
    <source>
        <dbReference type="ARBA" id="ARBA00022490"/>
    </source>
</evidence>
<proteinExistence type="inferred from homology"/>
<comment type="caution">
    <text evidence="15">The sequence shown here is derived from an EMBL/GenBank/DDBJ whole genome shotgun (WGS) entry which is preliminary data.</text>
</comment>
<dbReference type="InterPro" id="IPR042112">
    <property type="entry name" value="P_AcTrfase_dom2"/>
</dbReference>
<sequence>MTKSIYISGLEANSGKSLVSVGIVDTLLKRTGTVGYFKPIILDTQEKDDNITLVLGMVNSKQTYDESFSFQASEMSDLLEEGKFERVIERIIVDYKNLEKKHDVVLIEGTDFVGENSHFEFEINARIAQNIGAPVLLIGNGKDKKPKELARQLHIALDQFEEFNCEVIGTIVNKVKEDDTDDYLSMLREKLGGTGKKKLFSAIPQIPTLSAPMLSEVAETLKAQVLFGEEELNQKQMHRVSIAAMQLKNYLEFMSEGCVVVTPADRLDIILGTLQANQSKNYPSISGIVLTGIHDVDAVVINLLEGLKRTVPILKVKTNTFNTALALDSIVPKLKLEYRTKFNAAIREFNSHVDVDYLINKFTNFKTDVLTPKMFRYRIMEMATANKKHIVLPEGEDDRILKATEILSRDGVVKVTLLGNPKTITEKIINSGLAIDLEKVAIINPSEYVKFDQYVETLYEARKHKNVTRKIAEDLMRDVSYFGTMMVFSGDADGMVSGAVHTTQHTIRPALQFVKTKPNVNVVSSVFFMCLEHKVLVYGDCAVNPNPTAAQLAEIAISSAQTAKNFGLEPKVAMLSYSSGESGKGEEVEKVREATKLVKASNPNLLIEGPIQYDAAVDLQVGQKKMPNSLVAGKANVLIFPDLNTGNNTYKAVQRETGALAIGPVLQGLNKPINDLSRGCTVDDIVNTVIITAVQAQED</sequence>
<dbReference type="Pfam" id="PF07085">
    <property type="entry name" value="DRTGG"/>
    <property type="match status" value="1"/>
</dbReference>
<dbReference type="InterPro" id="IPR010766">
    <property type="entry name" value="DRTGG"/>
</dbReference>
<feature type="domain" description="DRTGG" evidence="14">
    <location>
        <begin position="216"/>
        <end position="328"/>
    </location>
</feature>
<evidence type="ECO:0000313" key="15">
    <source>
        <dbReference type="EMBL" id="OQD43719.1"/>
    </source>
</evidence>
<evidence type="ECO:0000256" key="7">
    <source>
        <dbReference type="ARBA" id="ARBA00021528"/>
    </source>
</evidence>
<gene>
    <name evidence="15" type="ORF">BUL40_03670</name>
</gene>
<dbReference type="NCBIfam" id="NF007233">
    <property type="entry name" value="PRK09653.1"/>
    <property type="match status" value="1"/>
</dbReference>
<comment type="similarity">
    <text evidence="4 12">In the N-terminal section; belongs to the CobB/CobQ family.</text>
</comment>
<feature type="domain" description="Phosphate acetyl/butaryl transferase" evidence="13">
    <location>
        <begin position="374"/>
        <end position="693"/>
    </location>
</feature>
<dbReference type="Gene3D" id="3.40.50.10950">
    <property type="match status" value="1"/>
</dbReference>
<dbReference type="InterPro" id="IPR027417">
    <property type="entry name" value="P-loop_NTPase"/>
</dbReference>
<evidence type="ECO:0000256" key="5">
    <source>
        <dbReference type="ARBA" id="ARBA00011643"/>
    </source>
</evidence>
<dbReference type="CDD" id="cd03109">
    <property type="entry name" value="DTBS"/>
    <property type="match status" value="1"/>
</dbReference>
<dbReference type="AlphaFoldDB" id="A0A1V6LUA2"/>
<keyword evidence="16" id="KW-1185">Reference proteome</keyword>
<evidence type="ECO:0000256" key="10">
    <source>
        <dbReference type="ARBA" id="ARBA00023315"/>
    </source>
</evidence>
<evidence type="ECO:0000256" key="4">
    <source>
        <dbReference type="ARBA" id="ARBA00009786"/>
    </source>
</evidence>